<feature type="domain" description="Reverse transcriptase" evidence="19">
    <location>
        <begin position="980"/>
        <end position="1181"/>
    </location>
</feature>
<keyword evidence="7" id="KW-0479">Metal-binding</keyword>
<dbReference type="Proteomes" id="UP000001745">
    <property type="component" value="Unassembled WGS sequence"/>
</dbReference>
<dbReference type="EC" id="2.7.7.49" evidence="2"/>
<dbReference type="SUPFAM" id="SSF53098">
    <property type="entry name" value="Ribonuclease H-like"/>
    <property type="match status" value="1"/>
</dbReference>
<dbReference type="InterPro" id="IPR012337">
    <property type="entry name" value="RNaseH-like_sf"/>
</dbReference>
<dbReference type="Gene3D" id="3.30.70.270">
    <property type="match status" value="2"/>
</dbReference>
<dbReference type="EMBL" id="EQ962661">
    <property type="protein sequence ID" value="EED11660.1"/>
    <property type="molecule type" value="Genomic_DNA"/>
</dbReference>
<dbReference type="Gene3D" id="3.30.420.10">
    <property type="entry name" value="Ribonuclease H-like superfamily/Ribonuclease H"/>
    <property type="match status" value="1"/>
</dbReference>
<feature type="compositionally biased region" description="Basic and acidic residues" evidence="17">
    <location>
        <begin position="263"/>
        <end position="284"/>
    </location>
</feature>
<dbReference type="InParanoid" id="B8MUJ2"/>
<dbReference type="Gene3D" id="3.10.10.10">
    <property type="entry name" value="HIV Type 1 Reverse Transcriptase, subunit A, domain 1"/>
    <property type="match status" value="1"/>
</dbReference>
<evidence type="ECO:0000256" key="10">
    <source>
        <dbReference type="ARBA" id="ARBA00022801"/>
    </source>
</evidence>
<feature type="compositionally biased region" description="Basic and acidic residues" evidence="17">
    <location>
        <begin position="526"/>
        <end position="551"/>
    </location>
</feature>
<evidence type="ECO:0000256" key="6">
    <source>
        <dbReference type="ARBA" id="ARBA00022722"/>
    </source>
</evidence>
<dbReference type="GO" id="GO:0004519">
    <property type="term" value="F:endonuclease activity"/>
    <property type="evidence" value="ECO:0007669"/>
    <property type="project" value="UniProtKB-KW"/>
</dbReference>
<dbReference type="Gene3D" id="3.10.20.370">
    <property type="match status" value="1"/>
</dbReference>
<evidence type="ECO:0000256" key="11">
    <source>
        <dbReference type="ARBA" id="ARBA00022842"/>
    </source>
</evidence>
<comment type="subunit">
    <text evidence="1">Component of the NuA4 histone acetyltransferase complex.</text>
</comment>
<dbReference type="GO" id="GO:0003887">
    <property type="term" value="F:DNA-directed DNA polymerase activity"/>
    <property type="evidence" value="ECO:0007669"/>
    <property type="project" value="UniProtKB-KW"/>
</dbReference>
<evidence type="ECO:0000256" key="7">
    <source>
        <dbReference type="ARBA" id="ARBA00022723"/>
    </source>
</evidence>
<dbReference type="CDD" id="cd09274">
    <property type="entry name" value="RNase_HI_RT_Ty3"/>
    <property type="match status" value="1"/>
</dbReference>
<dbReference type="InterPro" id="IPR043128">
    <property type="entry name" value="Rev_trsase/Diguanyl_cyclase"/>
</dbReference>
<keyword evidence="16" id="KW-0233">DNA recombination</keyword>
<evidence type="ECO:0000313" key="21">
    <source>
        <dbReference type="Proteomes" id="UP000001745"/>
    </source>
</evidence>
<dbReference type="SUPFAM" id="SSF56672">
    <property type="entry name" value="DNA/RNA polymerases"/>
    <property type="match status" value="1"/>
</dbReference>
<dbReference type="InterPro" id="IPR050951">
    <property type="entry name" value="Retrovirus_Pol_polyprotein"/>
</dbReference>
<evidence type="ECO:0000256" key="12">
    <source>
        <dbReference type="ARBA" id="ARBA00022908"/>
    </source>
</evidence>
<keyword evidence="21" id="KW-1185">Reference proteome</keyword>
<evidence type="ECO:0000256" key="14">
    <source>
        <dbReference type="ARBA" id="ARBA00022932"/>
    </source>
</evidence>
<dbReference type="GO" id="GO:0015074">
    <property type="term" value="P:DNA integration"/>
    <property type="evidence" value="ECO:0007669"/>
    <property type="project" value="UniProtKB-KW"/>
</dbReference>
<dbReference type="PANTHER" id="PTHR37984:SF5">
    <property type="entry name" value="PROTEIN NYNRIN-LIKE"/>
    <property type="match status" value="1"/>
</dbReference>
<sequence length="1926" mass="219840">MDDITEETLERILRLHSFLILPAFQKRSKPGFTEALTAILTRRGLAVDPEKLNGCEFYGPLDWVTGQHLTSFEIKDIARIINFPLPAQRKRPETAAQAVPEVPTQAGTKTEGTTVIESTTLSSTLTPITMSEPTPVPGWITSIFQTNIQPHISYSKTQYKRDAVYILTLLRRISEGQQTQFAGLIRETDYTQARALAACMDTAKYEEFLAMARDAINSSGYPANNIETFRLFMERFRAGPSERAPTEMDVANGQPGTDTGNYPEERRGQLEAIESREPSGRRESGSSGQSHRSRIPSEPDDSDESSSESDVYHRRHRHQDRRDNRRHRNSLPTNRRPCKSLKPEDVMLFDPKKNSVVSFTKRIRQLSRSYGKEPVLDVIPLCLRGDARDWYTHLSDRITDTMQESLTECIFQLEQHFKKSSFEARREADKLKFRFAKEKDLPLREYVERKVMLLQEANIKEEDEIVTRVWENLDPVIMNTIRPEDLSLDEFTRRLFLREVPARLAWNQLNRFAPTYTSPRAYPKSKYKDDKPERQKDKETEKDTKKGIPSKRERLRDCRHCGGPHWDFDCPTRRPTVKAYLVHAGDTEDSLSESDKNALRDLRKHREIDSAPATCCQAGILHTTSVTHYELSEKKTKKTEGQPGRQYQNYSHVTAITATPSRYDLEFCGDTASSISMISKQTLYHYWPKEEKIPITNTPIGGIASSIETSAYVNLTLDLQTTAGHSISIPAEVHVVENLSCDLLIGLNVLKKEGVTIDLKNDLLRIHGQKGNVRIRCNRGKKMKKVAIYATATTDIPSGIQKGVPVMIGRRGHHKLPYTKRGYLFQPEPKIDLATETYASAPWALLTTDTTVIPVANLGKTDIKIANKKLVGWLQEVPPQSHRIMSMLTDNETELMEASDDPIPFQTGFQDDPTNVELADISDEFGPEIKEKVIQLLKQHGQLFRSELGLLRGSRMPIPFKDNNLDGLKTSPYQMSHRDRAASNEILDALQKEGRIEPVPESETSPIASPGFIVWQNGKPRFVVYMRKVNAKLLLNSYPLPRQDDVFEAVGGSCIFSSMDIRKGFFQQPIDEKDRWKTTFVTPHRGLERLKVSTMGLATTPSFFQQRMENILRPYLWKTVIVYIDDIIVFSRSPDEHLNHLDEVLTLLRQSGLTLQVSKCHFAYGSIKALGHYISRLGLVTDEEKIAAIKALDYPNTLSELETGLGLFNYYRKYCLGYSYIADPLEKLKTRLLKGAPYKGRKRRNFAAKQNMTEFDDDCKGAWDALKDTLAEAPVRFLPDLTKPFLLYTDGSKEFSFGAALHQVDENGKERPVLFLSKKLSPAEQNYWPTELEVAAAIWAIAKLRQYLDGNEFTLYTDHAAIQGLMQSANPHRKNQRLTRWALYLAQFSNMKVVHRPGRVHRNADALSRLQQKRNKTNQESQEQHKDTIPTTFIVNVISMDPQLRKILTSALPDDRHLGRIYKNLRDIANQMKERAEPGNPIKNGFKLDTATGLLYMTRENIERLCIPAKAHKLVLMAAHDHKGHPGIQKTQDRLRKTIYVPRLKALVESYVLACPVCKASKEDRHQQYGQLNPITTPSQPFAVITMDFITGLPKSKSNHDTLMVTVEKFTKAIKLIAGSTKYTAVEWAKAYFKCIYPSWGLPQVIISDRDAKFTSDFWSYLFRRASTNHMGGLLPDVEHFLMTSKNETTGKTPFELLYGVEARSEFIPQGEYRYDSADEFIKERERIRSEAADAIQYAQSRMAFYFDQKHKPVELKEKAYIRLTRKPGHNGYKMEGASCLSPVKMGPFPIKRRVGNLAYEMDLPPDLRIHPIISVIHLEQAPKDEWERSIITTIPQDVHQIRLPFEVEEILDKKVMPIQSGSKRKIWFYLVKYKDVRNTSWQPAAIVSTQSPELVARFEKKTAPPETNGESGTQDREPRFHPQSG</sequence>
<dbReference type="InterPro" id="IPR041588">
    <property type="entry name" value="Integrase_H2C2"/>
</dbReference>
<protein>
    <recommendedName>
        <fullName evidence="2">RNA-directed DNA polymerase</fullName>
        <ecNumber evidence="2">2.7.7.49</ecNumber>
    </recommendedName>
</protein>
<keyword evidence="6" id="KW-0540">Nuclease</keyword>
<feature type="region of interest" description="Disordered" evidence="17">
    <location>
        <begin position="1898"/>
        <end position="1926"/>
    </location>
</feature>
<feature type="region of interest" description="Disordered" evidence="17">
    <location>
        <begin position="240"/>
        <end position="344"/>
    </location>
</feature>
<dbReference type="SUPFAM" id="SSF54160">
    <property type="entry name" value="Chromo domain-like"/>
    <property type="match status" value="1"/>
</dbReference>
<dbReference type="PROSITE" id="PS50878">
    <property type="entry name" value="RT_POL"/>
    <property type="match status" value="1"/>
</dbReference>
<dbReference type="HOGENOM" id="CLU_240811_0_0_1"/>
<dbReference type="Gene3D" id="1.10.340.70">
    <property type="match status" value="1"/>
</dbReference>
<dbReference type="GO" id="GO:0003677">
    <property type="term" value="F:DNA binding"/>
    <property type="evidence" value="ECO:0007669"/>
    <property type="project" value="UniProtKB-KW"/>
</dbReference>
<dbReference type="InterPro" id="IPR000477">
    <property type="entry name" value="RT_dom"/>
</dbReference>
<keyword evidence="11" id="KW-0460">Magnesium</keyword>
<evidence type="ECO:0000256" key="1">
    <source>
        <dbReference type="ARBA" id="ARBA00011353"/>
    </source>
</evidence>
<keyword evidence="12" id="KW-0229">DNA integration</keyword>
<keyword evidence="10" id="KW-0378">Hydrolase</keyword>
<evidence type="ECO:0000256" key="3">
    <source>
        <dbReference type="ARBA" id="ARBA00022670"/>
    </source>
</evidence>
<dbReference type="RefSeq" id="XP_002488416.1">
    <property type="nucleotide sequence ID" value="XM_002488371.1"/>
</dbReference>
<dbReference type="GO" id="GO:0006508">
    <property type="term" value="P:proteolysis"/>
    <property type="evidence" value="ECO:0007669"/>
    <property type="project" value="UniProtKB-KW"/>
</dbReference>
<dbReference type="eggNOG" id="KOG0017">
    <property type="taxonomic scope" value="Eukaryota"/>
</dbReference>
<dbReference type="GO" id="GO:0004190">
    <property type="term" value="F:aspartic-type endopeptidase activity"/>
    <property type="evidence" value="ECO:0007669"/>
    <property type="project" value="UniProtKB-KW"/>
</dbReference>
<dbReference type="InterPro" id="IPR036397">
    <property type="entry name" value="RNaseH_sf"/>
</dbReference>
<evidence type="ECO:0000256" key="4">
    <source>
        <dbReference type="ARBA" id="ARBA00022679"/>
    </source>
</evidence>
<dbReference type="STRING" id="441959.B8MUJ2"/>
<keyword evidence="4" id="KW-0808">Transferase</keyword>
<evidence type="ECO:0000256" key="2">
    <source>
        <dbReference type="ARBA" id="ARBA00012493"/>
    </source>
</evidence>
<evidence type="ECO:0000313" key="20">
    <source>
        <dbReference type="EMBL" id="EED11660.1"/>
    </source>
</evidence>
<dbReference type="Pfam" id="PF00078">
    <property type="entry name" value="RVT_1"/>
    <property type="match status" value="1"/>
</dbReference>
<evidence type="ECO:0000256" key="17">
    <source>
        <dbReference type="SAM" id="MobiDB-lite"/>
    </source>
</evidence>
<dbReference type="Gene3D" id="2.40.70.10">
    <property type="entry name" value="Acid Proteases"/>
    <property type="match status" value="1"/>
</dbReference>
<evidence type="ECO:0000256" key="5">
    <source>
        <dbReference type="ARBA" id="ARBA00022695"/>
    </source>
</evidence>
<keyword evidence="15" id="KW-0238">DNA-binding</keyword>
<evidence type="ECO:0000256" key="8">
    <source>
        <dbReference type="ARBA" id="ARBA00022750"/>
    </source>
</evidence>
<dbReference type="GO" id="GO:0006338">
    <property type="term" value="P:chromatin remodeling"/>
    <property type="evidence" value="ECO:0007669"/>
    <property type="project" value="UniProtKB-ARBA"/>
</dbReference>
<dbReference type="GO" id="GO:0003964">
    <property type="term" value="F:RNA-directed DNA polymerase activity"/>
    <property type="evidence" value="ECO:0007669"/>
    <property type="project" value="UniProtKB-KW"/>
</dbReference>
<keyword evidence="9" id="KW-0255">Endonuclease</keyword>
<dbReference type="PANTHER" id="PTHR37984">
    <property type="entry name" value="PROTEIN CBG26694"/>
    <property type="match status" value="1"/>
</dbReference>
<dbReference type="PhylomeDB" id="B8MUJ2"/>
<reference evidence="21" key="1">
    <citation type="journal article" date="2015" name="Genome Announc.">
        <title>Genome sequence of the AIDS-associated pathogen Penicillium marneffei (ATCC18224) and its near taxonomic relative Talaromyces stipitatus (ATCC10500).</title>
        <authorList>
            <person name="Nierman W.C."/>
            <person name="Fedorova-Abrams N.D."/>
            <person name="Andrianopoulos A."/>
        </authorList>
    </citation>
    <scope>NUCLEOTIDE SEQUENCE [LARGE SCALE GENOMIC DNA]</scope>
    <source>
        <strain evidence="21">ATCC 10500 / CBS 375.48 / QM 6759 / NRRL 1006</strain>
    </source>
</reference>
<evidence type="ECO:0000256" key="16">
    <source>
        <dbReference type="ARBA" id="ARBA00023172"/>
    </source>
</evidence>
<dbReference type="FunFam" id="3.10.20.370:FF:000001">
    <property type="entry name" value="Retrovirus-related Pol polyprotein from transposon 17.6-like protein"/>
    <property type="match status" value="1"/>
</dbReference>
<accession>B8MUJ2</accession>
<dbReference type="InterPro" id="IPR021109">
    <property type="entry name" value="Peptidase_aspartic_dom_sf"/>
</dbReference>
<dbReference type="Pfam" id="PF17917">
    <property type="entry name" value="RT_RNaseH"/>
    <property type="match status" value="1"/>
</dbReference>
<dbReference type="VEuPathDB" id="FungiDB:TSTA_108460"/>
<dbReference type="InterPro" id="IPR056924">
    <property type="entry name" value="SH3_Tf2-1"/>
</dbReference>
<evidence type="ECO:0000256" key="13">
    <source>
        <dbReference type="ARBA" id="ARBA00022918"/>
    </source>
</evidence>
<gene>
    <name evidence="20" type="ORF">TSTA_108460</name>
</gene>
<keyword evidence="5" id="KW-0548">Nucleotidyltransferase</keyword>
<evidence type="ECO:0000259" key="19">
    <source>
        <dbReference type="PROSITE" id="PS50878"/>
    </source>
</evidence>
<feature type="region of interest" description="Disordered" evidence="17">
    <location>
        <begin position="92"/>
        <end position="111"/>
    </location>
</feature>
<evidence type="ECO:0000259" key="18">
    <source>
        <dbReference type="PROSITE" id="PS50013"/>
    </source>
</evidence>
<dbReference type="Pfam" id="PF24626">
    <property type="entry name" value="SH3_Tf2-1"/>
    <property type="match status" value="1"/>
</dbReference>
<evidence type="ECO:0000256" key="9">
    <source>
        <dbReference type="ARBA" id="ARBA00022759"/>
    </source>
</evidence>
<proteinExistence type="predicted"/>
<feature type="region of interest" description="Disordered" evidence="17">
    <location>
        <begin position="517"/>
        <end position="551"/>
    </location>
</feature>
<dbReference type="SUPFAM" id="SSF50630">
    <property type="entry name" value="Acid proteases"/>
    <property type="match status" value="1"/>
</dbReference>
<dbReference type="Pfam" id="PF17921">
    <property type="entry name" value="Integrase_H2C2"/>
    <property type="match status" value="1"/>
</dbReference>
<keyword evidence="14" id="KW-0239">DNA-directed DNA polymerase</keyword>
<keyword evidence="8" id="KW-0064">Aspartyl protease</keyword>
<dbReference type="InterPro" id="IPR000953">
    <property type="entry name" value="Chromo/chromo_shadow_dom"/>
</dbReference>
<dbReference type="GO" id="GO:0006310">
    <property type="term" value="P:DNA recombination"/>
    <property type="evidence" value="ECO:0007669"/>
    <property type="project" value="UniProtKB-KW"/>
</dbReference>
<dbReference type="CDD" id="cd00024">
    <property type="entry name" value="CD_CSD"/>
    <property type="match status" value="1"/>
</dbReference>
<dbReference type="CDD" id="cd01647">
    <property type="entry name" value="RT_LTR"/>
    <property type="match status" value="1"/>
</dbReference>
<organism evidence="20 21">
    <name type="scientific">Talaromyces stipitatus (strain ATCC 10500 / CBS 375.48 / QM 6759 / NRRL 1006)</name>
    <name type="common">Penicillium stipitatum</name>
    <dbReference type="NCBI Taxonomy" id="441959"/>
    <lineage>
        <taxon>Eukaryota</taxon>
        <taxon>Fungi</taxon>
        <taxon>Dikarya</taxon>
        <taxon>Ascomycota</taxon>
        <taxon>Pezizomycotina</taxon>
        <taxon>Eurotiomycetes</taxon>
        <taxon>Eurotiomycetidae</taxon>
        <taxon>Eurotiales</taxon>
        <taxon>Trichocomaceae</taxon>
        <taxon>Talaromyces</taxon>
        <taxon>Talaromyces sect. Talaromyces</taxon>
    </lineage>
</organism>
<dbReference type="InterPro" id="IPR041373">
    <property type="entry name" value="RT_RNaseH"/>
</dbReference>
<feature type="domain" description="Chromo" evidence="18">
    <location>
        <begin position="1846"/>
        <end position="1911"/>
    </location>
</feature>
<feature type="compositionally biased region" description="Acidic residues" evidence="17">
    <location>
        <begin position="298"/>
        <end position="307"/>
    </location>
</feature>
<dbReference type="SMART" id="SM00298">
    <property type="entry name" value="CHROMO"/>
    <property type="match status" value="1"/>
</dbReference>
<feature type="compositionally biased region" description="Basic and acidic residues" evidence="17">
    <location>
        <begin position="1914"/>
        <end position="1926"/>
    </location>
</feature>
<dbReference type="InterPro" id="IPR016197">
    <property type="entry name" value="Chromo-like_dom_sf"/>
</dbReference>
<dbReference type="OrthoDB" id="5417660at2759"/>
<dbReference type="GeneID" id="8103102"/>
<name>B8MUJ2_TALSN</name>
<dbReference type="PROSITE" id="PS50013">
    <property type="entry name" value="CHROMO_2"/>
    <property type="match status" value="1"/>
</dbReference>
<feature type="compositionally biased region" description="Basic residues" evidence="17">
    <location>
        <begin position="313"/>
        <end position="329"/>
    </location>
</feature>
<dbReference type="OMA" id="CHMESAI"/>
<evidence type="ECO:0000256" key="15">
    <source>
        <dbReference type="ARBA" id="ARBA00023125"/>
    </source>
</evidence>
<dbReference type="InterPro" id="IPR043502">
    <property type="entry name" value="DNA/RNA_pol_sf"/>
</dbReference>
<keyword evidence="13" id="KW-0695">RNA-directed DNA polymerase</keyword>
<dbReference type="GO" id="GO:0046872">
    <property type="term" value="F:metal ion binding"/>
    <property type="evidence" value="ECO:0007669"/>
    <property type="project" value="UniProtKB-KW"/>
</dbReference>
<keyword evidence="3" id="KW-0645">Protease</keyword>
<dbReference type="Gene3D" id="2.40.50.40">
    <property type="match status" value="1"/>
</dbReference>